<dbReference type="EMBL" id="FO082273">
    <property type="protein sequence ID" value="CCO17174.1"/>
    <property type="molecule type" value="Genomic_DNA"/>
</dbReference>
<evidence type="ECO:0000313" key="3">
    <source>
        <dbReference type="Proteomes" id="UP000198341"/>
    </source>
</evidence>
<sequence>MTQRTPSTGAFSLALFRWHLCACAVFLCLFFVSAPYGRFYTPKAKSSLWWGPAVDGRIGWTVQELASPIALLSFYHCRDEAWLFSFPNTTNTTNNGGTVLVLSWFFVHYMHRAVVWPWRRTMGKTNFPVVGES</sequence>
<dbReference type="Proteomes" id="UP000198341">
    <property type="component" value="Chromosome 6"/>
</dbReference>
<keyword evidence="1" id="KW-1133">Transmembrane helix</keyword>
<evidence type="ECO:0000313" key="2">
    <source>
        <dbReference type="EMBL" id="CCO17174.1"/>
    </source>
</evidence>
<dbReference type="KEGG" id="bpg:Bathy06g02450"/>
<accession>K8EGP8</accession>
<keyword evidence="3" id="KW-1185">Reference proteome</keyword>
<dbReference type="RefSeq" id="XP_007512574.1">
    <property type="nucleotide sequence ID" value="XM_007512512.1"/>
</dbReference>
<proteinExistence type="predicted"/>
<evidence type="ECO:0008006" key="4">
    <source>
        <dbReference type="Google" id="ProtNLM"/>
    </source>
</evidence>
<protein>
    <recommendedName>
        <fullName evidence="4">Steroid 5-alpha reductase C-terminal domain-containing protein</fullName>
    </recommendedName>
</protein>
<reference evidence="2 3" key="1">
    <citation type="submission" date="2011-10" db="EMBL/GenBank/DDBJ databases">
        <authorList>
            <person name="Genoscope - CEA"/>
        </authorList>
    </citation>
    <scope>NUCLEOTIDE SEQUENCE [LARGE SCALE GENOMIC DNA]</scope>
    <source>
        <strain evidence="2 3">RCC 1105</strain>
    </source>
</reference>
<dbReference type="AlphaFoldDB" id="K8EGP8"/>
<keyword evidence="1" id="KW-0472">Membrane</keyword>
<organism evidence="2 3">
    <name type="scientific">Bathycoccus prasinos</name>
    <dbReference type="NCBI Taxonomy" id="41875"/>
    <lineage>
        <taxon>Eukaryota</taxon>
        <taxon>Viridiplantae</taxon>
        <taxon>Chlorophyta</taxon>
        <taxon>Mamiellophyceae</taxon>
        <taxon>Mamiellales</taxon>
        <taxon>Bathycoccaceae</taxon>
        <taxon>Bathycoccus</taxon>
    </lineage>
</organism>
<feature type="transmembrane region" description="Helical" evidence="1">
    <location>
        <begin position="16"/>
        <end position="36"/>
    </location>
</feature>
<dbReference type="OrthoDB" id="5788137at2759"/>
<keyword evidence="1" id="KW-0812">Transmembrane</keyword>
<evidence type="ECO:0000256" key="1">
    <source>
        <dbReference type="SAM" id="Phobius"/>
    </source>
</evidence>
<gene>
    <name evidence="2" type="ORF">Bathy06g02450</name>
</gene>
<name>K8EGP8_9CHLO</name>
<dbReference type="GeneID" id="19015225"/>